<dbReference type="Gene3D" id="3.40.50.1820">
    <property type="entry name" value="alpha/beta hydrolase"/>
    <property type="match status" value="1"/>
</dbReference>
<sequence>MSRPERLEIEAAGQLGHVFVSKGPAGHATARPAVVLIHGIGVSHRYLSKLHGLLAESADTYSIDLPGFGATPRPEKTLPVADHASYLLGALEQLGVLEFVLVGHSMGTQFAIEATLQQPGRISQLVLMAPVVDPLRRTVVQQALALGRDSLFFESPSSNALVFTDYFRCGPGWYLKTLRVMMDYPTEVRITGVTAPVLVLRGANDPVASSGWCRRLAGRAAQGQLLEIEGTGHVVQHNRSVEVAGAILDFARIGRTARETPQERPA</sequence>
<keyword evidence="3" id="KW-1185">Reference proteome</keyword>
<dbReference type="SUPFAM" id="SSF53474">
    <property type="entry name" value="alpha/beta-Hydrolases"/>
    <property type="match status" value="1"/>
</dbReference>
<reference evidence="2 3" key="1">
    <citation type="submission" date="2023-07" db="EMBL/GenBank/DDBJ databases">
        <title>Sorghum-associated microbial communities from plants grown in Nebraska, USA.</title>
        <authorList>
            <person name="Schachtman D."/>
        </authorList>
    </citation>
    <scope>NUCLEOTIDE SEQUENCE [LARGE SCALE GENOMIC DNA]</scope>
    <source>
        <strain evidence="2 3">BE167</strain>
    </source>
</reference>
<comment type="caution">
    <text evidence="2">The sequence shown here is derived from an EMBL/GenBank/DDBJ whole genome shotgun (WGS) entry which is preliminary data.</text>
</comment>
<organism evidence="2 3">
    <name type="scientific">Arthrobacter ginsengisoli</name>
    <dbReference type="NCBI Taxonomy" id="1356565"/>
    <lineage>
        <taxon>Bacteria</taxon>
        <taxon>Bacillati</taxon>
        <taxon>Actinomycetota</taxon>
        <taxon>Actinomycetes</taxon>
        <taxon>Micrococcales</taxon>
        <taxon>Micrococcaceae</taxon>
        <taxon>Arthrobacter</taxon>
    </lineage>
</organism>
<protein>
    <submittedName>
        <fullName evidence="2">Pimeloyl-ACP methyl ester carboxylesterase</fullName>
    </submittedName>
</protein>
<dbReference type="InterPro" id="IPR029058">
    <property type="entry name" value="AB_hydrolase_fold"/>
</dbReference>
<evidence type="ECO:0000259" key="1">
    <source>
        <dbReference type="Pfam" id="PF12697"/>
    </source>
</evidence>
<gene>
    <name evidence="2" type="ORF">J2X01_001798</name>
</gene>
<dbReference type="InterPro" id="IPR000073">
    <property type="entry name" value="AB_hydrolase_1"/>
</dbReference>
<dbReference type="PRINTS" id="PR00111">
    <property type="entry name" value="ABHYDROLASE"/>
</dbReference>
<dbReference type="Proteomes" id="UP001252243">
    <property type="component" value="Unassembled WGS sequence"/>
</dbReference>
<feature type="domain" description="AB hydrolase-1" evidence="1">
    <location>
        <begin position="34"/>
        <end position="245"/>
    </location>
</feature>
<name>A0ABU1UBD1_9MICC</name>
<accession>A0ABU1UBD1</accession>
<proteinExistence type="predicted"/>
<dbReference type="EMBL" id="JAVDVQ010000006">
    <property type="protein sequence ID" value="MDR7082509.1"/>
    <property type="molecule type" value="Genomic_DNA"/>
</dbReference>
<dbReference type="PANTHER" id="PTHR43798:SF33">
    <property type="entry name" value="HYDROLASE, PUTATIVE (AFU_ORTHOLOGUE AFUA_2G14860)-RELATED"/>
    <property type="match status" value="1"/>
</dbReference>
<dbReference type="InterPro" id="IPR050266">
    <property type="entry name" value="AB_hydrolase_sf"/>
</dbReference>
<dbReference type="PANTHER" id="PTHR43798">
    <property type="entry name" value="MONOACYLGLYCEROL LIPASE"/>
    <property type="match status" value="1"/>
</dbReference>
<evidence type="ECO:0000313" key="3">
    <source>
        <dbReference type="Proteomes" id="UP001252243"/>
    </source>
</evidence>
<dbReference type="RefSeq" id="WP_310055829.1">
    <property type="nucleotide sequence ID" value="NZ_JAVDVQ010000006.1"/>
</dbReference>
<dbReference type="Pfam" id="PF12697">
    <property type="entry name" value="Abhydrolase_6"/>
    <property type="match status" value="1"/>
</dbReference>
<evidence type="ECO:0000313" key="2">
    <source>
        <dbReference type="EMBL" id="MDR7082509.1"/>
    </source>
</evidence>